<dbReference type="Gene3D" id="1.20.1070.10">
    <property type="entry name" value="Rhodopsin 7-helix transmembrane proteins"/>
    <property type="match status" value="1"/>
</dbReference>
<keyword evidence="4 5" id="KW-0472">Membrane</keyword>
<dbReference type="AlphaFoldDB" id="A0A9N8HC37"/>
<evidence type="ECO:0000256" key="1">
    <source>
        <dbReference type="ARBA" id="ARBA00004141"/>
    </source>
</evidence>
<keyword evidence="2 5" id="KW-0812">Transmembrane</keyword>
<feature type="transmembrane region" description="Helical" evidence="5">
    <location>
        <begin position="120"/>
        <end position="145"/>
    </location>
</feature>
<dbReference type="GO" id="GO:0004930">
    <property type="term" value="F:G protein-coupled receptor activity"/>
    <property type="evidence" value="ECO:0007669"/>
    <property type="project" value="InterPro"/>
</dbReference>
<feature type="transmembrane region" description="Helical" evidence="5">
    <location>
        <begin position="80"/>
        <end position="100"/>
    </location>
</feature>
<accession>A0A9N8HC37</accession>
<dbReference type="Proteomes" id="UP001153069">
    <property type="component" value="Unassembled WGS sequence"/>
</dbReference>
<evidence type="ECO:0000256" key="2">
    <source>
        <dbReference type="ARBA" id="ARBA00022692"/>
    </source>
</evidence>
<dbReference type="InterPro" id="IPR000276">
    <property type="entry name" value="GPCR_Rhodpsn"/>
</dbReference>
<evidence type="ECO:0000256" key="3">
    <source>
        <dbReference type="ARBA" id="ARBA00022989"/>
    </source>
</evidence>
<evidence type="ECO:0000313" key="7">
    <source>
        <dbReference type="Proteomes" id="UP001153069"/>
    </source>
</evidence>
<name>A0A9N8HC37_9STRA</name>
<reference evidence="6" key="1">
    <citation type="submission" date="2020-06" db="EMBL/GenBank/DDBJ databases">
        <authorList>
            <consortium name="Plant Systems Biology data submission"/>
        </authorList>
    </citation>
    <scope>NUCLEOTIDE SEQUENCE</scope>
    <source>
        <strain evidence="6">D6</strain>
    </source>
</reference>
<dbReference type="Pfam" id="PF00001">
    <property type="entry name" value="7tm_1"/>
    <property type="match status" value="1"/>
</dbReference>
<feature type="transmembrane region" description="Helical" evidence="5">
    <location>
        <begin position="319"/>
        <end position="339"/>
    </location>
</feature>
<protein>
    <submittedName>
        <fullName evidence="6">Uncharacterized protein</fullName>
    </submittedName>
</protein>
<sequence length="430" mass="48743">MMDDIITAQEEDGIFNTTKTALRILQGGASLNEDAALAKARALVPVFTGGLSLFGCYVVIREILTDHRARKGHSITRLLLSLSLANLVFAIGAMMSTFAAPQELDYNIWGNVGTQVTCELQGFLLVLGFVASPMFYLALSLYYLLTLRYGYSDQTLQLLEVAMHGVPWATAVCAAMLPLPWGMYNHSYETCWVEAYPLDCDHTDVPCQRGQNASEYAHAIAFLPLWPCIIMSLFIMLILFVTTICTHHPDQLARYSETAMLSNQVQHGSVGESTHHHRMIRSVAIQAGCYGGTFLLAYGCFLVVTMLDRLRNRRHDELHFVSFGICLPLQGFLNCAIFMRQREMQTLEGRLWRMSCFWPCVLCSYLYRCFRPDKCPDATNDEVQRQRDVDLRGYTKTRASRVRDVLDNPSQWFTNDSPQQTSKALREWSY</sequence>
<feature type="transmembrane region" description="Helical" evidence="5">
    <location>
        <begin position="224"/>
        <end position="245"/>
    </location>
</feature>
<dbReference type="SUPFAM" id="SSF81321">
    <property type="entry name" value="Family A G protein-coupled receptor-like"/>
    <property type="match status" value="1"/>
</dbReference>
<feature type="transmembrane region" description="Helical" evidence="5">
    <location>
        <begin position="42"/>
        <end position="60"/>
    </location>
</feature>
<dbReference type="GO" id="GO:0005886">
    <property type="term" value="C:plasma membrane"/>
    <property type="evidence" value="ECO:0007669"/>
    <property type="project" value="TreeGrafter"/>
</dbReference>
<organism evidence="6 7">
    <name type="scientific">Seminavis robusta</name>
    <dbReference type="NCBI Taxonomy" id="568900"/>
    <lineage>
        <taxon>Eukaryota</taxon>
        <taxon>Sar</taxon>
        <taxon>Stramenopiles</taxon>
        <taxon>Ochrophyta</taxon>
        <taxon>Bacillariophyta</taxon>
        <taxon>Bacillariophyceae</taxon>
        <taxon>Bacillariophycidae</taxon>
        <taxon>Naviculales</taxon>
        <taxon>Naviculaceae</taxon>
        <taxon>Seminavis</taxon>
    </lineage>
</organism>
<comment type="subcellular location">
    <subcellularLocation>
        <location evidence="1">Membrane</location>
        <topology evidence="1">Multi-pass membrane protein</topology>
    </subcellularLocation>
</comment>
<feature type="transmembrane region" description="Helical" evidence="5">
    <location>
        <begin position="157"/>
        <end position="179"/>
    </location>
</feature>
<proteinExistence type="predicted"/>
<gene>
    <name evidence="6" type="ORF">SEMRO_205_G086220.1</name>
</gene>
<keyword evidence="7" id="KW-1185">Reference proteome</keyword>
<dbReference type="GO" id="GO:0007189">
    <property type="term" value="P:adenylate cyclase-activating G protein-coupled receptor signaling pathway"/>
    <property type="evidence" value="ECO:0007669"/>
    <property type="project" value="TreeGrafter"/>
</dbReference>
<evidence type="ECO:0000256" key="5">
    <source>
        <dbReference type="SAM" id="Phobius"/>
    </source>
</evidence>
<dbReference type="PANTHER" id="PTHR23112:SF0">
    <property type="entry name" value="TRANSMEMBRANE PROTEIN 116"/>
    <property type="match status" value="1"/>
</dbReference>
<comment type="caution">
    <text evidence="6">The sequence shown here is derived from an EMBL/GenBank/DDBJ whole genome shotgun (WGS) entry which is preliminary data.</text>
</comment>
<dbReference type="PANTHER" id="PTHR23112">
    <property type="entry name" value="G PROTEIN-COUPLED RECEPTOR 157-RELATED"/>
    <property type="match status" value="1"/>
</dbReference>
<dbReference type="EMBL" id="CAICTM010000204">
    <property type="protein sequence ID" value="CAB9504688.1"/>
    <property type="molecule type" value="Genomic_DNA"/>
</dbReference>
<keyword evidence="3 5" id="KW-1133">Transmembrane helix</keyword>
<evidence type="ECO:0000256" key="4">
    <source>
        <dbReference type="ARBA" id="ARBA00023136"/>
    </source>
</evidence>
<feature type="transmembrane region" description="Helical" evidence="5">
    <location>
        <begin position="287"/>
        <end position="307"/>
    </location>
</feature>
<evidence type="ECO:0000313" key="6">
    <source>
        <dbReference type="EMBL" id="CAB9504688.1"/>
    </source>
</evidence>